<evidence type="ECO:0000256" key="1">
    <source>
        <dbReference type="SAM" id="Phobius"/>
    </source>
</evidence>
<feature type="domain" description="Uncharacterized protein YyaB-like PH" evidence="2">
    <location>
        <begin position="53"/>
        <end position="127"/>
    </location>
</feature>
<evidence type="ECO:0000313" key="3">
    <source>
        <dbReference type="EMBL" id="OOH93720.1"/>
    </source>
</evidence>
<dbReference type="GO" id="GO:0030153">
    <property type="term" value="P:bacteriocin immunity"/>
    <property type="evidence" value="ECO:0007669"/>
    <property type="project" value="InterPro"/>
</dbReference>
<keyword evidence="1" id="KW-0472">Membrane</keyword>
<dbReference type="EMBL" id="MPOG01000016">
    <property type="protein sequence ID" value="OOH93720.1"/>
    <property type="molecule type" value="Genomic_DNA"/>
</dbReference>
<dbReference type="eggNOG" id="ENOG5033ADT">
    <property type="taxonomic scope" value="Bacteria"/>
</dbReference>
<evidence type="ECO:0000313" key="4">
    <source>
        <dbReference type="Proteomes" id="UP000188947"/>
    </source>
</evidence>
<evidence type="ECO:0000259" key="2">
    <source>
        <dbReference type="Pfam" id="PF06713"/>
    </source>
</evidence>
<keyword evidence="1" id="KW-1133">Transmembrane helix</keyword>
<dbReference type="Proteomes" id="UP000188947">
    <property type="component" value="Unassembled WGS sequence"/>
</dbReference>
<comment type="caution">
    <text evidence="3">The sequence shown here is derived from an EMBL/GenBank/DDBJ whole genome shotgun (WGS) entry which is preliminary data.</text>
</comment>
<feature type="transmembrane region" description="Helical" evidence="1">
    <location>
        <begin position="7"/>
        <end position="27"/>
    </location>
</feature>
<reference evidence="3 4" key="1">
    <citation type="submission" date="2016-11" db="EMBL/GenBank/DDBJ databases">
        <title>Genome sequence and comparative genomic analysis of clinical strain Elizabethkingia meningoseptica 61421 PRCM.</title>
        <authorList>
            <person name="Wang M."/>
            <person name="Hu S."/>
            <person name="Cao L."/>
            <person name="Jiang T."/>
            <person name="Zhou Y."/>
            <person name="Ming D."/>
        </authorList>
    </citation>
    <scope>NUCLEOTIDE SEQUENCE [LARGE SCALE GENOMIC DNA]</scope>
    <source>
        <strain evidence="3 4">61421 PRCM</strain>
    </source>
</reference>
<dbReference type="OrthoDB" id="1261156at2"/>
<sequence>MKKIPVKIGWETILLIVLPFLFPLYSVCVEKDFIALLIILLAAGFASICIFGITYHITGNELVIRNSIFGSTRIPIDKIRSIKKTKNPISSPAPSIFGRIEIYYNNGSIIISPKNFNELKNELLRINPHITF</sequence>
<protein>
    <recommendedName>
        <fullName evidence="2">Uncharacterized protein YyaB-like PH domain-containing protein</fullName>
    </recommendedName>
</protein>
<proteinExistence type="predicted"/>
<dbReference type="AlphaFoldDB" id="A0A1T3IKK6"/>
<keyword evidence="4" id="KW-1185">Reference proteome</keyword>
<feature type="transmembrane region" description="Helical" evidence="1">
    <location>
        <begin position="33"/>
        <end position="55"/>
    </location>
</feature>
<keyword evidence="1" id="KW-0812">Transmembrane</keyword>
<gene>
    <name evidence="3" type="ORF">BMF97_14935</name>
</gene>
<accession>A0A1T3IKK6</accession>
<dbReference type="InterPro" id="IPR009589">
    <property type="entry name" value="PH_YyaB-like"/>
</dbReference>
<name>A0A1T3IKK6_ELIME</name>
<dbReference type="Pfam" id="PF06713">
    <property type="entry name" value="bPH_4"/>
    <property type="match status" value="1"/>
</dbReference>
<dbReference type="STRING" id="238.BBD35_08805"/>
<organism evidence="3 4">
    <name type="scientific">Elizabethkingia meningoseptica</name>
    <name type="common">Chryseobacterium meningosepticum</name>
    <dbReference type="NCBI Taxonomy" id="238"/>
    <lineage>
        <taxon>Bacteria</taxon>
        <taxon>Pseudomonadati</taxon>
        <taxon>Bacteroidota</taxon>
        <taxon>Flavobacteriia</taxon>
        <taxon>Flavobacteriales</taxon>
        <taxon>Weeksellaceae</taxon>
        <taxon>Elizabethkingia</taxon>
    </lineage>
</organism>
<dbReference type="RefSeq" id="WP_070904274.1">
    <property type="nucleotide sequence ID" value="NZ_CP016378.1"/>
</dbReference>